<dbReference type="InterPro" id="IPR050194">
    <property type="entry name" value="Glycosyltransferase_grp1"/>
</dbReference>
<dbReference type="PANTHER" id="PTHR45947">
    <property type="entry name" value="SULFOQUINOVOSYL TRANSFERASE SQD2"/>
    <property type="match status" value="1"/>
</dbReference>
<dbReference type="InterPro" id="IPR001296">
    <property type="entry name" value="Glyco_trans_1"/>
</dbReference>
<evidence type="ECO:0000313" key="3">
    <source>
        <dbReference type="Proteomes" id="UP001600943"/>
    </source>
</evidence>
<dbReference type="Pfam" id="PF00534">
    <property type="entry name" value="Glycos_transf_1"/>
    <property type="match status" value="1"/>
</dbReference>
<dbReference type="Proteomes" id="UP001600943">
    <property type="component" value="Unassembled WGS sequence"/>
</dbReference>
<reference evidence="2 3" key="1">
    <citation type="submission" date="2024-04" db="EMBL/GenBank/DDBJ databases">
        <title>Defined microbial consortia suppress multidrug-resistant proinflammatory Enterobacteriaceae via ecological control.</title>
        <authorList>
            <person name="Furuichi M."/>
            <person name="Kawaguchi T."/>
            <person name="Pust M."/>
            <person name="Yasuma K."/>
            <person name="Plichta D."/>
            <person name="Hasegawa N."/>
            <person name="Ohya T."/>
            <person name="Bhattarai S."/>
            <person name="Sasajima S."/>
            <person name="Aoto Y."/>
            <person name="Tuganbaev T."/>
            <person name="Yaginuma M."/>
            <person name="Ueda M."/>
            <person name="Okahashi N."/>
            <person name="Amafuji K."/>
            <person name="Kiridooshi Y."/>
            <person name="Sugita K."/>
            <person name="Strazar M."/>
            <person name="Skelly A."/>
            <person name="Suda W."/>
            <person name="Hattori M."/>
            <person name="Nakamoto N."/>
            <person name="Caballero S."/>
            <person name="Norman J."/>
            <person name="Olle B."/>
            <person name="Tanoue T."/>
            <person name="Arita M."/>
            <person name="Bucci V."/>
            <person name="Atarashi K."/>
            <person name="Xavier R."/>
            <person name="Honda K."/>
        </authorList>
    </citation>
    <scope>NUCLEOTIDE SEQUENCE [LARGE SCALE GENOMIC DNA]</scope>
    <source>
        <strain evidence="3">k04-0078-D8-1</strain>
    </source>
</reference>
<gene>
    <name evidence="2" type="ORF">K040078D81_27550</name>
</gene>
<dbReference type="EMBL" id="BAABYW010000001">
    <property type="protein sequence ID" value="GAA6408638.1"/>
    <property type="molecule type" value="Genomic_DNA"/>
</dbReference>
<protein>
    <recommendedName>
        <fullName evidence="1">Glycosyl transferase family 1 domain-containing protein</fullName>
    </recommendedName>
</protein>
<dbReference type="Gene3D" id="3.40.50.2000">
    <property type="entry name" value="Glycogen Phosphorylase B"/>
    <property type="match status" value="1"/>
</dbReference>
<organism evidence="2 3">
    <name type="scientific">Blautia hominis</name>
    <dbReference type="NCBI Taxonomy" id="2025493"/>
    <lineage>
        <taxon>Bacteria</taxon>
        <taxon>Bacillati</taxon>
        <taxon>Bacillota</taxon>
        <taxon>Clostridia</taxon>
        <taxon>Lachnospirales</taxon>
        <taxon>Lachnospiraceae</taxon>
        <taxon>Blautia</taxon>
    </lineage>
</organism>
<accession>A0ABQ0BB97</accession>
<proteinExistence type="predicted"/>
<feature type="domain" description="Glycosyl transferase family 1" evidence="1">
    <location>
        <begin position="18"/>
        <end position="113"/>
    </location>
</feature>
<sequence length="139" mass="15611">MQFIFAGTGPLEESIKGIANIKNVGFQKGEALEMLIREARFSIYPSEWYENCPFSVMESQMYGTPVLGANIGGIPELIQVGKTGELFESGNGKDLKSKIQKLWGEKELCGQYSVNCKNISFDTIDEYYEKIMKVYRGEA</sequence>
<dbReference type="SUPFAM" id="SSF53756">
    <property type="entry name" value="UDP-Glycosyltransferase/glycogen phosphorylase"/>
    <property type="match status" value="1"/>
</dbReference>
<evidence type="ECO:0000313" key="2">
    <source>
        <dbReference type="EMBL" id="GAA6408638.1"/>
    </source>
</evidence>
<dbReference type="PANTHER" id="PTHR45947:SF3">
    <property type="entry name" value="SULFOQUINOVOSYL TRANSFERASE SQD2"/>
    <property type="match status" value="1"/>
</dbReference>
<name>A0ABQ0BB97_9FIRM</name>
<evidence type="ECO:0000259" key="1">
    <source>
        <dbReference type="Pfam" id="PF00534"/>
    </source>
</evidence>
<keyword evidence="3" id="KW-1185">Reference proteome</keyword>
<comment type="caution">
    <text evidence="2">The sequence shown here is derived from an EMBL/GenBank/DDBJ whole genome shotgun (WGS) entry which is preliminary data.</text>
</comment>